<organism evidence="2 3">
    <name type="scientific">Cirrhinus molitorella</name>
    <name type="common">mud carp</name>
    <dbReference type="NCBI Taxonomy" id="172907"/>
    <lineage>
        <taxon>Eukaryota</taxon>
        <taxon>Metazoa</taxon>
        <taxon>Chordata</taxon>
        <taxon>Craniata</taxon>
        <taxon>Vertebrata</taxon>
        <taxon>Euteleostomi</taxon>
        <taxon>Actinopterygii</taxon>
        <taxon>Neopterygii</taxon>
        <taxon>Teleostei</taxon>
        <taxon>Ostariophysi</taxon>
        <taxon>Cypriniformes</taxon>
        <taxon>Cyprinidae</taxon>
        <taxon>Labeoninae</taxon>
        <taxon>Labeonini</taxon>
        <taxon>Cirrhinus</taxon>
    </lineage>
</organism>
<gene>
    <name evidence="2" type="ORF">QQF64_013336</name>
</gene>
<protein>
    <submittedName>
        <fullName evidence="2">Uncharacterized protein</fullName>
    </submittedName>
</protein>
<dbReference type="Proteomes" id="UP001558613">
    <property type="component" value="Unassembled WGS sequence"/>
</dbReference>
<evidence type="ECO:0000256" key="1">
    <source>
        <dbReference type="SAM" id="SignalP"/>
    </source>
</evidence>
<accession>A0ABR3LQV7</accession>
<reference evidence="2 3" key="1">
    <citation type="submission" date="2023-09" db="EMBL/GenBank/DDBJ databases">
        <authorList>
            <person name="Wang M."/>
        </authorList>
    </citation>
    <scope>NUCLEOTIDE SEQUENCE [LARGE SCALE GENOMIC DNA]</scope>
    <source>
        <strain evidence="2">GT-2023</strain>
        <tissue evidence="2">Liver</tissue>
    </source>
</reference>
<sequence>MVPMCVAGRLCSLFTVFFVVCLSTFLTQSASDSKRPSGLLEAFVVLGKCSSSQDFQTVDALREAIFTTWSNVPTSLLETVASSMLKQIFEVINKNG</sequence>
<feature type="signal peptide" evidence="1">
    <location>
        <begin position="1"/>
        <end position="29"/>
    </location>
</feature>
<keyword evidence="1" id="KW-0732">Signal</keyword>
<evidence type="ECO:0000313" key="2">
    <source>
        <dbReference type="EMBL" id="KAL1255275.1"/>
    </source>
</evidence>
<evidence type="ECO:0000313" key="3">
    <source>
        <dbReference type="Proteomes" id="UP001558613"/>
    </source>
</evidence>
<name>A0ABR3LQV7_9TELE</name>
<comment type="caution">
    <text evidence="2">The sequence shown here is derived from an EMBL/GenBank/DDBJ whole genome shotgun (WGS) entry which is preliminary data.</text>
</comment>
<feature type="chain" id="PRO_5046893208" evidence="1">
    <location>
        <begin position="30"/>
        <end position="96"/>
    </location>
</feature>
<dbReference type="EMBL" id="JAYMGO010000019">
    <property type="protein sequence ID" value="KAL1255275.1"/>
    <property type="molecule type" value="Genomic_DNA"/>
</dbReference>
<proteinExistence type="predicted"/>
<keyword evidence="3" id="KW-1185">Reference proteome</keyword>